<dbReference type="EMBL" id="CP108085">
    <property type="protein sequence ID" value="WUP74356.1"/>
    <property type="molecule type" value="Genomic_DNA"/>
</dbReference>
<proteinExistence type="predicted"/>
<keyword evidence="1" id="KW-0067">ATP-binding</keyword>
<keyword evidence="1" id="KW-0547">Nucleotide-binding</keyword>
<dbReference type="RefSeq" id="WP_147942565.1">
    <property type="nucleotide sequence ID" value="NZ_CP108085.1"/>
</dbReference>
<evidence type="ECO:0000313" key="1">
    <source>
        <dbReference type="EMBL" id="WUP74356.1"/>
    </source>
</evidence>
<sequence length="167" mass="18293">MELRPITVVLGRNNSGKSALVRTPLLLQAGIRTTSRSPFDLDQLGDEAPDFRHLVYGSRPHGSIRLGLECASGPADDARSVDVTVQNIDEWQDQVVRQLTVTSGSATTTLTWLDEYELEVNLADAGTGELMERAAADGRLTQSDFEKLGEGIATELRQLLTMLQRII</sequence>
<accession>A0ABZ1SMW1</accession>
<organism evidence="1 2">
    <name type="scientific">Microbispora hainanensis</name>
    <dbReference type="NCBI Taxonomy" id="568844"/>
    <lineage>
        <taxon>Bacteria</taxon>
        <taxon>Bacillati</taxon>
        <taxon>Actinomycetota</taxon>
        <taxon>Actinomycetes</taxon>
        <taxon>Streptosporangiales</taxon>
        <taxon>Streptosporangiaceae</taxon>
        <taxon>Microbispora</taxon>
    </lineage>
</organism>
<dbReference type="Proteomes" id="UP001432011">
    <property type="component" value="Chromosome"/>
</dbReference>
<protein>
    <submittedName>
        <fullName evidence="1">ATP-binding protein</fullName>
    </submittedName>
</protein>
<name>A0ABZ1SMW1_9ACTN</name>
<reference evidence="1" key="1">
    <citation type="submission" date="2022-10" db="EMBL/GenBank/DDBJ databases">
        <title>The complete genomes of actinobacterial strains from the NBC collection.</title>
        <authorList>
            <person name="Joergensen T.S."/>
            <person name="Alvarez Arevalo M."/>
            <person name="Sterndorff E.B."/>
            <person name="Faurdal D."/>
            <person name="Vuksanovic O."/>
            <person name="Mourched A.-S."/>
            <person name="Charusanti P."/>
            <person name="Shaw S."/>
            <person name="Blin K."/>
            <person name="Weber T."/>
        </authorList>
    </citation>
    <scope>NUCLEOTIDE SEQUENCE</scope>
    <source>
        <strain evidence="1">NBC_00254</strain>
    </source>
</reference>
<keyword evidence="2" id="KW-1185">Reference proteome</keyword>
<dbReference type="GO" id="GO:0005524">
    <property type="term" value="F:ATP binding"/>
    <property type="evidence" value="ECO:0007669"/>
    <property type="project" value="UniProtKB-KW"/>
</dbReference>
<gene>
    <name evidence="1" type="ORF">OG913_34125</name>
</gene>
<evidence type="ECO:0000313" key="2">
    <source>
        <dbReference type="Proteomes" id="UP001432011"/>
    </source>
</evidence>